<dbReference type="EC" id="2.7.2.3" evidence="4 12"/>
<dbReference type="GO" id="GO:0043531">
    <property type="term" value="F:ADP binding"/>
    <property type="evidence" value="ECO:0007669"/>
    <property type="project" value="TreeGrafter"/>
</dbReference>
<evidence type="ECO:0000256" key="3">
    <source>
        <dbReference type="ARBA" id="ARBA00004838"/>
    </source>
</evidence>
<keyword evidence="11 12" id="KW-0324">Glycolysis</keyword>
<evidence type="ECO:0000256" key="5">
    <source>
        <dbReference type="ARBA" id="ARBA00016471"/>
    </source>
</evidence>
<evidence type="ECO:0000256" key="2">
    <source>
        <dbReference type="ARBA" id="ARBA00004496"/>
    </source>
</evidence>
<name>A0A269TJT0_9BACT</name>
<keyword evidence="9 12" id="KW-0418">Kinase</keyword>
<feature type="binding site" evidence="12">
    <location>
        <position position="120"/>
    </location>
    <ligand>
        <name>substrate</name>
    </ligand>
</feature>
<dbReference type="InterPro" id="IPR015911">
    <property type="entry name" value="Phosphoglycerate_kinase_CS"/>
</dbReference>
<evidence type="ECO:0000256" key="4">
    <source>
        <dbReference type="ARBA" id="ARBA00013061"/>
    </source>
</evidence>
<comment type="pathway">
    <text evidence="3 12">Carbohydrate degradation; glycolysis; pyruvate from D-glyceraldehyde 3-phosphate: step 2/5.</text>
</comment>
<dbReference type="GO" id="GO:0006096">
    <property type="term" value="P:glycolytic process"/>
    <property type="evidence" value="ECO:0007669"/>
    <property type="project" value="UniProtKB-UniRule"/>
</dbReference>
<feature type="binding site" evidence="12">
    <location>
        <begin position="20"/>
        <end position="22"/>
    </location>
    <ligand>
        <name>substrate</name>
    </ligand>
</feature>
<evidence type="ECO:0000256" key="8">
    <source>
        <dbReference type="ARBA" id="ARBA00022741"/>
    </source>
</evidence>
<feature type="binding site" evidence="12">
    <location>
        <position position="208"/>
    </location>
    <ligand>
        <name>ATP</name>
        <dbReference type="ChEBI" id="CHEBI:30616"/>
    </ligand>
</feature>
<dbReference type="PANTHER" id="PTHR11406:SF23">
    <property type="entry name" value="PHOSPHOGLYCERATE KINASE 1, CHLOROPLASTIC-RELATED"/>
    <property type="match status" value="1"/>
</dbReference>
<evidence type="ECO:0000313" key="16">
    <source>
        <dbReference type="Proteomes" id="UP000216943"/>
    </source>
</evidence>
<dbReference type="GO" id="GO:0006094">
    <property type="term" value="P:gluconeogenesis"/>
    <property type="evidence" value="ECO:0007669"/>
    <property type="project" value="TreeGrafter"/>
</dbReference>
<evidence type="ECO:0000256" key="7">
    <source>
        <dbReference type="ARBA" id="ARBA00022679"/>
    </source>
</evidence>
<dbReference type="FunFam" id="3.40.50.1260:FF:000008">
    <property type="entry name" value="Phosphoglycerate kinase"/>
    <property type="match status" value="1"/>
</dbReference>
<comment type="catalytic activity">
    <reaction evidence="1 12 13">
        <text>(2R)-3-phosphoglycerate + ATP = (2R)-3-phospho-glyceroyl phosphate + ADP</text>
        <dbReference type="Rhea" id="RHEA:14801"/>
        <dbReference type="ChEBI" id="CHEBI:30616"/>
        <dbReference type="ChEBI" id="CHEBI:57604"/>
        <dbReference type="ChEBI" id="CHEBI:58272"/>
        <dbReference type="ChEBI" id="CHEBI:456216"/>
        <dbReference type="EC" id="2.7.2.3"/>
    </reaction>
</comment>
<protein>
    <recommendedName>
        <fullName evidence="5 12">Phosphoglycerate kinase</fullName>
        <ecNumber evidence="4 12">2.7.2.3</ecNumber>
    </recommendedName>
</protein>
<dbReference type="AlphaFoldDB" id="A0A269TJT0"/>
<dbReference type="InterPro" id="IPR001576">
    <property type="entry name" value="Phosphoglycerate_kinase"/>
</dbReference>
<comment type="subunit">
    <text evidence="12">Monomer.</text>
</comment>
<evidence type="ECO:0000256" key="12">
    <source>
        <dbReference type="HAMAP-Rule" id="MF_00145"/>
    </source>
</evidence>
<evidence type="ECO:0000256" key="11">
    <source>
        <dbReference type="ARBA" id="ARBA00023152"/>
    </source>
</evidence>
<accession>A0A269TJT0</accession>
<evidence type="ECO:0000256" key="9">
    <source>
        <dbReference type="ARBA" id="ARBA00022777"/>
    </source>
</evidence>
<feature type="region of interest" description="Disordered" evidence="14">
    <location>
        <begin position="606"/>
        <end position="636"/>
    </location>
</feature>
<feature type="binding site" evidence="12">
    <location>
        <begin position="60"/>
        <end position="63"/>
    </location>
    <ligand>
        <name>substrate</name>
    </ligand>
</feature>
<keyword evidence="10 12" id="KW-0067">ATP-binding</keyword>
<dbReference type="SUPFAM" id="SSF53748">
    <property type="entry name" value="Phosphoglycerate kinase"/>
    <property type="match status" value="1"/>
</dbReference>
<comment type="caution">
    <text evidence="12">Lacks conserved residue(s) required for the propagation of feature annotation.</text>
</comment>
<dbReference type="GO" id="GO:0004618">
    <property type="term" value="F:phosphoglycerate kinase activity"/>
    <property type="evidence" value="ECO:0007669"/>
    <property type="project" value="UniProtKB-UniRule"/>
</dbReference>
<keyword evidence="7 12" id="KW-0808">Transferase</keyword>
<reference evidence="16" key="1">
    <citation type="submission" date="2017-08" db="EMBL/GenBank/DDBJ databases">
        <authorList>
            <person name="Alvarez-Ponce D."/>
            <person name="Weitzman C.L."/>
            <person name="Tillett R.L."/>
            <person name="Sandmeier F.C."/>
            <person name="Tracy C.R."/>
        </authorList>
    </citation>
    <scope>NUCLEOTIDE SEQUENCE [LARGE SCALE GENOMIC DNA]</scope>
    <source>
        <strain evidence="16">723</strain>
    </source>
</reference>
<dbReference type="PRINTS" id="PR00477">
    <property type="entry name" value="PHGLYCKINASE"/>
</dbReference>
<feature type="binding site" evidence="12">
    <location>
        <position position="157"/>
    </location>
    <ligand>
        <name>substrate</name>
    </ligand>
</feature>
<dbReference type="Proteomes" id="UP000216943">
    <property type="component" value="Unassembled WGS sequence"/>
</dbReference>
<feature type="binding site" evidence="12">
    <location>
        <position position="336"/>
    </location>
    <ligand>
        <name>ATP</name>
        <dbReference type="ChEBI" id="CHEBI:30616"/>
    </ligand>
</feature>
<dbReference type="InterPro" id="IPR015824">
    <property type="entry name" value="Phosphoglycerate_kinase_N"/>
</dbReference>
<dbReference type="Pfam" id="PF00162">
    <property type="entry name" value="PGK"/>
    <property type="match status" value="1"/>
</dbReference>
<dbReference type="UniPathway" id="UPA00109">
    <property type="reaction ID" value="UER00185"/>
</dbReference>
<dbReference type="GO" id="GO:0005524">
    <property type="term" value="F:ATP binding"/>
    <property type="evidence" value="ECO:0007669"/>
    <property type="project" value="UniProtKB-KW"/>
</dbReference>
<sequence>MKKFITDLSLSGKKVIVRLDLNVPIDKKTGKITSLKRIKEAIPTINYVVENGGRAILMSHLGRVKTKEDRETKSLLPVATALADLLQKDIRFIDKTRGKRLEAAIERLKDGEIILMENTRFEDLNEKAESKNDPELAKYWASLGDVFINDAFGTSHRSHASNVGIATYIPESAVGFLIKKEIVNLSEVLGQPQRPFVAIIGGAKVSDKILVLKSLIDNVDKLIIGGAMAYTFMKAQNIGVGNSMVEEDQVEFAREFLLNNQGKIVLPIDHALAKSFEDKQPQYNFDNPIEIPTTFMALDIGPETGKLITKYLNGDQELGIEAARTVFWNGPMGVTEFSNYKVGTQTVVNAISTLKNTFSVVGGGDSVAAIESLDAEKYFSHISTGGGASIEFIEGKPLVGIEAIQDLDAYSRKHVVEEQQIFEEEQSSEEASIDEYTSKLGDDSTIAMTDENLFADLEVMSLPQVEPEVEVKEEVFVEETAPMPVQPSNEVVLNKDLSDIPTTELKESLLRDLEITNLMSEDAPKEEVVEELVIEDHPEENIVVSEDSIDEFFNTSEDNLFEADTESETFEHFFEDVTEETELKATNELPVLEETDELLVDTDEHAHHHEEQDHEHHEHSHEEHDHDHENHEQEHGYDPLREEVLDETDQLFNDSLDEQENLEGSSELEEFIETSTQEYTGDSTESLFDDIEIDNDTTQEEAPVKKVGFWKRLFGKNNSIKSQKKIKEKG</sequence>
<dbReference type="Gene3D" id="3.40.50.1260">
    <property type="entry name" value="Phosphoglycerate kinase, N-terminal domain"/>
    <property type="match status" value="2"/>
</dbReference>
<keyword evidence="6 12" id="KW-0963">Cytoplasm</keyword>
<comment type="similarity">
    <text evidence="12 13">Belongs to the phosphoglycerate kinase family.</text>
</comment>
<comment type="subcellular location">
    <subcellularLocation>
        <location evidence="2 12">Cytoplasm</location>
    </subcellularLocation>
</comment>
<evidence type="ECO:0000256" key="13">
    <source>
        <dbReference type="RuleBase" id="RU000532"/>
    </source>
</evidence>
<comment type="caution">
    <text evidence="15">The sequence shown here is derived from an EMBL/GenBank/DDBJ whole genome shotgun (WGS) entry which is preliminary data.</text>
</comment>
<dbReference type="InterPro" id="IPR036043">
    <property type="entry name" value="Phosphoglycerate_kinase_sf"/>
</dbReference>
<dbReference type="GO" id="GO:0005829">
    <property type="term" value="C:cytosol"/>
    <property type="evidence" value="ECO:0007669"/>
    <property type="project" value="TreeGrafter"/>
</dbReference>
<evidence type="ECO:0000313" key="15">
    <source>
        <dbReference type="EMBL" id="PAK21440.1"/>
    </source>
</evidence>
<dbReference type="EMBL" id="NQNY01000005">
    <property type="protein sequence ID" value="PAK21440.1"/>
    <property type="molecule type" value="Genomic_DNA"/>
</dbReference>
<proteinExistence type="inferred from homology"/>
<dbReference type="FunFam" id="3.40.50.1260:FF:000001">
    <property type="entry name" value="Phosphoglycerate kinase"/>
    <property type="match status" value="1"/>
</dbReference>
<dbReference type="HAMAP" id="MF_00145">
    <property type="entry name" value="Phosphoglyc_kinase"/>
    <property type="match status" value="1"/>
</dbReference>
<evidence type="ECO:0000256" key="10">
    <source>
        <dbReference type="ARBA" id="ARBA00022840"/>
    </source>
</evidence>
<evidence type="ECO:0000256" key="14">
    <source>
        <dbReference type="SAM" id="MobiDB-lite"/>
    </source>
</evidence>
<keyword evidence="8 12" id="KW-0547">Nucleotide-binding</keyword>
<organism evidence="15 16">
    <name type="scientific">Mycoplasmopsis agassizii</name>
    <dbReference type="NCBI Taxonomy" id="33922"/>
    <lineage>
        <taxon>Bacteria</taxon>
        <taxon>Bacillati</taxon>
        <taxon>Mycoplasmatota</taxon>
        <taxon>Mycoplasmoidales</taxon>
        <taxon>Metamycoplasmataceae</taxon>
        <taxon>Mycoplasmopsis</taxon>
    </lineage>
</organism>
<dbReference type="OrthoDB" id="9808460at2"/>
<feature type="binding site" evidence="12">
    <location>
        <position position="37"/>
    </location>
    <ligand>
        <name>substrate</name>
    </ligand>
</feature>
<evidence type="ECO:0000256" key="1">
    <source>
        <dbReference type="ARBA" id="ARBA00000642"/>
    </source>
</evidence>
<dbReference type="PANTHER" id="PTHR11406">
    <property type="entry name" value="PHOSPHOGLYCERATE KINASE"/>
    <property type="match status" value="1"/>
</dbReference>
<dbReference type="PROSITE" id="PS00111">
    <property type="entry name" value="PGLYCERATE_KINASE"/>
    <property type="match status" value="1"/>
</dbReference>
<evidence type="ECO:0000256" key="6">
    <source>
        <dbReference type="ARBA" id="ARBA00022490"/>
    </source>
</evidence>
<gene>
    <name evidence="12 15" type="primary">pgk</name>
    <name evidence="15" type="ORF">CJJ23_02215</name>
</gene>
<feature type="binding site" evidence="12">
    <location>
        <begin position="363"/>
        <end position="366"/>
    </location>
    <ligand>
        <name>ATP</name>
        <dbReference type="ChEBI" id="CHEBI:30616"/>
    </ligand>
</feature>